<dbReference type="EMBL" id="BPLQ01005810">
    <property type="protein sequence ID" value="GIY17563.1"/>
    <property type="molecule type" value="Genomic_DNA"/>
</dbReference>
<proteinExistence type="predicted"/>
<accession>A0AAV4R6J0</accession>
<sequence length="97" mass="11509">MVSQNMMTKTYDVEHEKGRNFVADKTRLKVYYSSSPLPSPPIFWKNTMMKKSVFTVMFYVWEGCVLGEVRDSEIGFSILTKNHMLLLWRRFNEFGKK</sequence>
<gene>
    <name evidence="1" type="ORF">CDAR_253161</name>
</gene>
<name>A0AAV4R6J0_9ARAC</name>
<evidence type="ECO:0000313" key="2">
    <source>
        <dbReference type="Proteomes" id="UP001054837"/>
    </source>
</evidence>
<dbReference type="AlphaFoldDB" id="A0AAV4R6J0"/>
<dbReference type="Proteomes" id="UP001054837">
    <property type="component" value="Unassembled WGS sequence"/>
</dbReference>
<comment type="caution">
    <text evidence="1">The sequence shown here is derived from an EMBL/GenBank/DDBJ whole genome shotgun (WGS) entry which is preliminary data.</text>
</comment>
<reference evidence="1 2" key="1">
    <citation type="submission" date="2021-06" db="EMBL/GenBank/DDBJ databases">
        <title>Caerostris darwini draft genome.</title>
        <authorList>
            <person name="Kono N."/>
            <person name="Arakawa K."/>
        </authorList>
    </citation>
    <scope>NUCLEOTIDE SEQUENCE [LARGE SCALE GENOMIC DNA]</scope>
</reference>
<evidence type="ECO:0000313" key="1">
    <source>
        <dbReference type="EMBL" id="GIY17563.1"/>
    </source>
</evidence>
<organism evidence="1 2">
    <name type="scientific">Caerostris darwini</name>
    <dbReference type="NCBI Taxonomy" id="1538125"/>
    <lineage>
        <taxon>Eukaryota</taxon>
        <taxon>Metazoa</taxon>
        <taxon>Ecdysozoa</taxon>
        <taxon>Arthropoda</taxon>
        <taxon>Chelicerata</taxon>
        <taxon>Arachnida</taxon>
        <taxon>Araneae</taxon>
        <taxon>Araneomorphae</taxon>
        <taxon>Entelegynae</taxon>
        <taxon>Araneoidea</taxon>
        <taxon>Araneidae</taxon>
        <taxon>Caerostris</taxon>
    </lineage>
</organism>
<protein>
    <submittedName>
        <fullName evidence="1">Uncharacterized protein</fullName>
    </submittedName>
</protein>
<keyword evidence="2" id="KW-1185">Reference proteome</keyword>